<dbReference type="SUPFAM" id="SSF52833">
    <property type="entry name" value="Thioredoxin-like"/>
    <property type="match status" value="1"/>
</dbReference>
<dbReference type="RefSeq" id="WP_095723813.1">
    <property type="nucleotide sequence ID" value="NZ_NTFS01000321.1"/>
</dbReference>
<sequence length="177" mass="18636">MYKHANLLLKICLSSLVLTASMVATTSTSISATEAQSSITKIAQGNPCASKNPCAGKVKSVGGPLAKELQGKPVMVDVYATWCAGCKNIAPTLSQLKQEYSGKVNFVVLDVTDKGKLKQTEAIAQRLGLGKFLEANKGKTSTVAIVDPATGNILSLYQNNSNKADYTKILDAAVAKK</sequence>
<dbReference type="Gene3D" id="3.40.30.10">
    <property type="entry name" value="Glutaredoxin"/>
    <property type="match status" value="1"/>
</dbReference>
<evidence type="ECO:0000313" key="4">
    <source>
        <dbReference type="Proteomes" id="UP000218238"/>
    </source>
</evidence>
<feature type="domain" description="Thioredoxin" evidence="2">
    <location>
        <begin position="40"/>
        <end position="175"/>
    </location>
</feature>
<feature type="signal peptide" evidence="1">
    <location>
        <begin position="1"/>
        <end position="19"/>
    </location>
</feature>
<dbReference type="AlphaFoldDB" id="A0A2A2TDZ7"/>
<dbReference type="GO" id="GO:0016671">
    <property type="term" value="F:oxidoreductase activity, acting on a sulfur group of donors, disulfide as acceptor"/>
    <property type="evidence" value="ECO:0007669"/>
    <property type="project" value="TreeGrafter"/>
</dbReference>
<dbReference type="InterPro" id="IPR013766">
    <property type="entry name" value="Thioredoxin_domain"/>
</dbReference>
<dbReference type="PROSITE" id="PS51352">
    <property type="entry name" value="THIOREDOXIN_2"/>
    <property type="match status" value="1"/>
</dbReference>
<dbReference type="InterPro" id="IPR044241">
    <property type="entry name" value="TxlA/HCF164"/>
</dbReference>
<keyword evidence="4" id="KW-1185">Reference proteome</keyword>
<reference evidence="3 4" key="1">
    <citation type="submission" date="2017-08" db="EMBL/GenBank/DDBJ databases">
        <title>Draft genome sequence of filamentous cyanobacterium Calothrix elsteri CCALA 953.</title>
        <authorList>
            <person name="Gagunashvili A.N."/>
            <person name="Elster J."/>
            <person name="Andresson O.S."/>
        </authorList>
    </citation>
    <scope>NUCLEOTIDE SEQUENCE [LARGE SCALE GENOMIC DNA]</scope>
    <source>
        <strain evidence="3 4">CCALA 953</strain>
    </source>
</reference>
<dbReference type="Proteomes" id="UP000218238">
    <property type="component" value="Unassembled WGS sequence"/>
</dbReference>
<dbReference type="OrthoDB" id="516859at2"/>
<feature type="chain" id="PRO_5012223551" evidence="1">
    <location>
        <begin position="20"/>
        <end position="177"/>
    </location>
</feature>
<dbReference type="InterPro" id="IPR036249">
    <property type="entry name" value="Thioredoxin-like_sf"/>
</dbReference>
<dbReference type="PANTHER" id="PTHR47353:SF1">
    <property type="entry name" value="THIOREDOXIN-LIKE PROTEIN HCF164, CHLOROPLASTIC"/>
    <property type="match status" value="1"/>
</dbReference>
<evidence type="ECO:0000259" key="2">
    <source>
        <dbReference type="PROSITE" id="PS51352"/>
    </source>
</evidence>
<organism evidence="3 4">
    <name type="scientific">Brunnivagina elsteri CCALA 953</name>
    <dbReference type="NCBI Taxonomy" id="987040"/>
    <lineage>
        <taxon>Bacteria</taxon>
        <taxon>Bacillati</taxon>
        <taxon>Cyanobacteriota</taxon>
        <taxon>Cyanophyceae</taxon>
        <taxon>Nostocales</taxon>
        <taxon>Calotrichaceae</taxon>
        <taxon>Brunnivagina</taxon>
    </lineage>
</organism>
<name>A0A2A2TDZ7_9CYAN</name>
<proteinExistence type="predicted"/>
<protein>
    <submittedName>
        <fullName evidence="3">Thioredoxin</fullName>
    </submittedName>
</protein>
<evidence type="ECO:0000256" key="1">
    <source>
        <dbReference type="SAM" id="SignalP"/>
    </source>
</evidence>
<evidence type="ECO:0000313" key="3">
    <source>
        <dbReference type="EMBL" id="PAX51855.1"/>
    </source>
</evidence>
<dbReference type="PANTHER" id="PTHR47353">
    <property type="entry name" value="THIOREDOXIN-LIKE PROTEIN HCF164, CHLOROPLASTIC"/>
    <property type="match status" value="1"/>
</dbReference>
<comment type="caution">
    <text evidence="3">The sequence shown here is derived from an EMBL/GenBank/DDBJ whole genome shotgun (WGS) entry which is preliminary data.</text>
</comment>
<dbReference type="Pfam" id="PF00085">
    <property type="entry name" value="Thioredoxin"/>
    <property type="match status" value="1"/>
</dbReference>
<gene>
    <name evidence="3" type="ORF">CK510_22495</name>
</gene>
<accession>A0A2A2TDZ7</accession>
<dbReference type="EMBL" id="NTFS01000321">
    <property type="protein sequence ID" value="PAX51855.1"/>
    <property type="molecule type" value="Genomic_DNA"/>
</dbReference>
<keyword evidence="1" id="KW-0732">Signal</keyword>